<accession>Q2SBE9</accession>
<dbReference type="eggNOG" id="COG2888">
    <property type="taxonomic scope" value="Bacteria"/>
</dbReference>
<dbReference type="HOGENOM" id="CLU_101353_0_0_6"/>
<dbReference type="OrthoDB" id="3174978at2"/>
<evidence type="ECO:0000313" key="2">
    <source>
        <dbReference type="EMBL" id="ABC32025.1"/>
    </source>
</evidence>
<sequence length="190" mass="21880">MKQEDKAPEHVVQAYNNILQRVEKSLADVEVKTWETIKQEIDQAVEFEQGLAKLTKEEWNLLEAYVKRDMKELYHFVAETGKGLREWLKLDLDLIEQRIGDALLSIADKTLVDLEKLDYQLHHDPGTYVAGEVACPGVLRCDQCGKMVCLVETSHIDACHRCQGIYFQRLTSRWPYEPELEGERDSEGGD</sequence>
<proteinExistence type="predicted"/>
<organism evidence="2 3">
    <name type="scientific">Hahella chejuensis (strain KCTC 2396)</name>
    <dbReference type="NCBI Taxonomy" id="349521"/>
    <lineage>
        <taxon>Bacteria</taxon>
        <taxon>Pseudomonadati</taxon>
        <taxon>Pseudomonadota</taxon>
        <taxon>Gammaproteobacteria</taxon>
        <taxon>Oceanospirillales</taxon>
        <taxon>Hahellaceae</taxon>
        <taxon>Hahella</taxon>
    </lineage>
</organism>
<dbReference type="KEGG" id="hch:HCH_05353"/>
<protein>
    <submittedName>
        <fullName evidence="2">Predicted metalloendopeptidase</fullName>
    </submittedName>
</protein>
<dbReference type="Pfam" id="PF07295">
    <property type="entry name" value="DUF1451"/>
    <property type="match status" value="1"/>
</dbReference>
<keyword evidence="1" id="KW-0175">Coiled coil</keyword>
<gene>
    <name evidence="2" type="ordered locus">HCH_05353</name>
</gene>
<dbReference type="EMBL" id="CP000155">
    <property type="protein sequence ID" value="ABC32025.1"/>
    <property type="molecule type" value="Genomic_DNA"/>
</dbReference>
<dbReference type="AlphaFoldDB" id="Q2SBE9"/>
<reference evidence="2 3" key="1">
    <citation type="journal article" date="2005" name="Nucleic Acids Res.">
        <title>Genomic blueprint of Hahella chejuensis, a marine microbe producing an algicidal agent.</title>
        <authorList>
            <person name="Jeong H."/>
            <person name="Yim J.H."/>
            <person name="Lee C."/>
            <person name="Choi S.-H."/>
            <person name="Park Y.K."/>
            <person name="Yoon S.H."/>
            <person name="Hur C.-G."/>
            <person name="Kang H.-Y."/>
            <person name="Kim D."/>
            <person name="Lee H.H."/>
            <person name="Park K.H."/>
            <person name="Park S.-H."/>
            <person name="Park H.-S."/>
            <person name="Lee H.K."/>
            <person name="Oh T.K."/>
            <person name="Kim J.F."/>
        </authorList>
    </citation>
    <scope>NUCLEOTIDE SEQUENCE [LARGE SCALE GENOMIC DNA]</scope>
    <source>
        <strain evidence="2 3">KCTC 2396</strain>
    </source>
</reference>
<keyword evidence="3" id="KW-1185">Reference proteome</keyword>
<dbReference type="Proteomes" id="UP000000238">
    <property type="component" value="Chromosome"/>
</dbReference>
<evidence type="ECO:0000256" key="1">
    <source>
        <dbReference type="SAM" id="Coils"/>
    </source>
</evidence>
<feature type="coiled-coil region" evidence="1">
    <location>
        <begin position="12"/>
        <end position="57"/>
    </location>
</feature>
<name>Q2SBE9_HAHCH</name>
<dbReference type="InterPro" id="IPR009912">
    <property type="entry name" value="DUF1451"/>
</dbReference>
<evidence type="ECO:0000313" key="3">
    <source>
        <dbReference type="Proteomes" id="UP000000238"/>
    </source>
</evidence>
<dbReference type="RefSeq" id="WP_011399089.1">
    <property type="nucleotide sequence ID" value="NC_007645.1"/>
</dbReference>
<dbReference type="STRING" id="349521.HCH_05353"/>